<dbReference type="STRING" id="1855283.SAMN05216382_1905"/>
<name>A0A1H7PPX2_9SPHN</name>
<organism evidence="2 3">
    <name type="scientific">Sphingomonas palmae</name>
    <dbReference type="NCBI Taxonomy" id="1855283"/>
    <lineage>
        <taxon>Bacteria</taxon>
        <taxon>Pseudomonadati</taxon>
        <taxon>Pseudomonadota</taxon>
        <taxon>Alphaproteobacteria</taxon>
        <taxon>Sphingomonadales</taxon>
        <taxon>Sphingomonadaceae</taxon>
        <taxon>Sphingomonas</taxon>
    </lineage>
</organism>
<dbReference type="Proteomes" id="UP000199214">
    <property type="component" value="Unassembled WGS sequence"/>
</dbReference>
<keyword evidence="1" id="KW-1133">Transmembrane helix</keyword>
<feature type="transmembrane region" description="Helical" evidence="1">
    <location>
        <begin position="413"/>
        <end position="433"/>
    </location>
</feature>
<keyword evidence="1" id="KW-0472">Membrane</keyword>
<evidence type="ECO:0000313" key="2">
    <source>
        <dbReference type="EMBL" id="SEL37454.1"/>
    </source>
</evidence>
<feature type="transmembrane region" description="Helical" evidence="1">
    <location>
        <begin position="384"/>
        <end position="406"/>
    </location>
</feature>
<evidence type="ECO:0000256" key="1">
    <source>
        <dbReference type="SAM" id="Phobius"/>
    </source>
</evidence>
<gene>
    <name evidence="2" type="ORF">SAMN05216382_1905</name>
</gene>
<keyword evidence="3" id="KW-1185">Reference proteome</keyword>
<feature type="transmembrane region" description="Helical" evidence="1">
    <location>
        <begin position="123"/>
        <end position="140"/>
    </location>
</feature>
<evidence type="ECO:0000313" key="3">
    <source>
        <dbReference type="Proteomes" id="UP000199214"/>
    </source>
</evidence>
<sequence length="508" mass="53445">MRVPPSREQRWTLRGEAAMIRAVMPPASAASLARPPLIVAALLALATLLVFAPGYAQYDTVAQFGQVLSGAFDDWHPPAMVQLWTWLHPLGRGTAPMFAVQVALYWTGLGLIAAALPDRWRQAGVLALGTSPLFLGWQVVVLKDAQMIATALAATGLVAAFQLRGRPLPIAAVAIAALLLLYALLLRANAVFALAPMIAALAPTGGIVRRAIITVAITAAVLAGSGTINHRLIGSAQSGVEKTQPLFDLAGIAARSDATSDTGLSPSQVAQLRQRRCVSPFFWDPLGEPSHCADVIAPLNALPSRQLYVRLASAVLHHPLAYAEQRLSHWNVTERWLVPAGLPSAAPPTDDEPNDLGLVPPGRTAAQWQRLAAALAETPLGWPIAWLAAAVLLAVAIASTPVATLIGSARHRLALGLLASAIALEASFMFVSIASDLRYHLWPMLATGVAAFVAPRPEMGRRGVVIACMVAFAVILPGVAARALLPAAPATYQAMLTWDAGAIALLPD</sequence>
<feature type="transmembrane region" description="Helical" evidence="1">
    <location>
        <begin position="95"/>
        <end position="116"/>
    </location>
</feature>
<keyword evidence="1" id="KW-0812">Transmembrane</keyword>
<proteinExistence type="predicted"/>
<reference evidence="3" key="1">
    <citation type="submission" date="2016-10" db="EMBL/GenBank/DDBJ databases">
        <authorList>
            <person name="Varghese N."/>
            <person name="Submissions S."/>
        </authorList>
    </citation>
    <scope>NUCLEOTIDE SEQUENCE [LARGE SCALE GENOMIC DNA]</scope>
    <source>
        <strain evidence="3">JS21-1</strain>
    </source>
</reference>
<feature type="transmembrane region" description="Helical" evidence="1">
    <location>
        <begin position="170"/>
        <end position="195"/>
    </location>
</feature>
<protein>
    <submittedName>
        <fullName evidence="2">Uncharacterized protein</fullName>
    </submittedName>
</protein>
<dbReference type="AlphaFoldDB" id="A0A1H7PPX2"/>
<dbReference type="EMBL" id="FNZZ01000003">
    <property type="protein sequence ID" value="SEL37454.1"/>
    <property type="molecule type" value="Genomic_DNA"/>
</dbReference>
<feature type="transmembrane region" description="Helical" evidence="1">
    <location>
        <begin position="464"/>
        <end position="485"/>
    </location>
</feature>
<accession>A0A1H7PPX2</accession>
<feature type="transmembrane region" description="Helical" evidence="1">
    <location>
        <begin position="207"/>
        <end position="228"/>
    </location>
</feature>